<feature type="transmembrane region" description="Helical" evidence="1">
    <location>
        <begin position="6"/>
        <end position="27"/>
    </location>
</feature>
<keyword evidence="3" id="KW-1185">Reference proteome</keyword>
<comment type="caution">
    <text evidence="2">The sequence shown here is derived from an EMBL/GenBank/DDBJ whole genome shotgun (WGS) entry which is preliminary data.</text>
</comment>
<evidence type="ECO:0000313" key="2">
    <source>
        <dbReference type="EMBL" id="MFC5286297.1"/>
    </source>
</evidence>
<dbReference type="EMBL" id="JBHSKF010000002">
    <property type="protein sequence ID" value="MFC5286297.1"/>
    <property type="molecule type" value="Genomic_DNA"/>
</dbReference>
<sequence>MDVPGPYLMVVSLLVIGVLGLVLKWAFATDQKRDYGVLREIARVPSQRAADVVVARLRYEGIRVTTVRSMDGESLRIMVFPVDEHRAVAILLEETSD</sequence>
<name>A0ABW0EH59_9PSEU</name>
<accession>A0ABW0EH59</accession>
<dbReference type="Proteomes" id="UP001596157">
    <property type="component" value="Unassembled WGS sequence"/>
</dbReference>
<reference evidence="3" key="1">
    <citation type="journal article" date="2019" name="Int. J. Syst. Evol. Microbiol.">
        <title>The Global Catalogue of Microorganisms (GCM) 10K type strain sequencing project: providing services to taxonomists for standard genome sequencing and annotation.</title>
        <authorList>
            <consortium name="The Broad Institute Genomics Platform"/>
            <consortium name="The Broad Institute Genome Sequencing Center for Infectious Disease"/>
            <person name="Wu L."/>
            <person name="Ma J."/>
        </authorList>
    </citation>
    <scope>NUCLEOTIDE SEQUENCE [LARGE SCALE GENOMIC DNA]</scope>
    <source>
        <strain evidence="3">CCUG 59778</strain>
    </source>
</reference>
<proteinExistence type="predicted"/>
<dbReference type="RefSeq" id="WP_378244107.1">
    <property type="nucleotide sequence ID" value="NZ_JBHSKF010000002.1"/>
</dbReference>
<evidence type="ECO:0000313" key="3">
    <source>
        <dbReference type="Proteomes" id="UP001596157"/>
    </source>
</evidence>
<keyword evidence="1" id="KW-0812">Transmembrane</keyword>
<protein>
    <submittedName>
        <fullName evidence="2">Uncharacterized protein</fullName>
    </submittedName>
</protein>
<organism evidence="2 3">
    <name type="scientific">Actinokineospora guangxiensis</name>
    <dbReference type="NCBI Taxonomy" id="1490288"/>
    <lineage>
        <taxon>Bacteria</taxon>
        <taxon>Bacillati</taxon>
        <taxon>Actinomycetota</taxon>
        <taxon>Actinomycetes</taxon>
        <taxon>Pseudonocardiales</taxon>
        <taxon>Pseudonocardiaceae</taxon>
        <taxon>Actinokineospora</taxon>
    </lineage>
</organism>
<gene>
    <name evidence="2" type="ORF">ACFPM7_04480</name>
</gene>
<keyword evidence="1" id="KW-1133">Transmembrane helix</keyword>
<evidence type="ECO:0000256" key="1">
    <source>
        <dbReference type="SAM" id="Phobius"/>
    </source>
</evidence>
<keyword evidence="1" id="KW-0472">Membrane</keyword>